<dbReference type="InterPro" id="IPR035451">
    <property type="entry name" value="Ada-like_dom_sf"/>
</dbReference>
<dbReference type="STRING" id="1802685.A3C88_00170"/>
<protein>
    <recommendedName>
        <fullName evidence="4">Ada DNA repair metal-binding domain-containing protein</fullName>
    </recommendedName>
</protein>
<dbReference type="EMBL" id="MGJZ01000025">
    <property type="protein sequence ID" value="OGN16769.1"/>
    <property type="molecule type" value="Genomic_DNA"/>
</dbReference>
<evidence type="ECO:0000313" key="2">
    <source>
        <dbReference type="EMBL" id="OGN16769.1"/>
    </source>
</evidence>
<sequence>MHIIAEFLTLIKTYQKDIFLGICMILVASIGYNLGASNAFRETSGESSTEAAIYQPSGTDLPKRSISKPVPTPIPSPLDLRVVVSKSSKNKVYHHTWCGGYKQIKESNRIWFDSAEAAEAAGYTLAGNCKK</sequence>
<dbReference type="SUPFAM" id="SSF57884">
    <property type="entry name" value="Ada DNA repair protein, N-terminal domain (N-Ada 10)"/>
    <property type="match status" value="1"/>
</dbReference>
<dbReference type="Gene3D" id="3.40.10.10">
    <property type="entry name" value="DNA Methylphosphotriester Repair Domain"/>
    <property type="match status" value="1"/>
</dbReference>
<comment type="caution">
    <text evidence="2">The sequence shown here is derived from an EMBL/GenBank/DDBJ whole genome shotgun (WGS) entry which is preliminary data.</text>
</comment>
<gene>
    <name evidence="2" type="ORF">A3C88_00170</name>
</gene>
<name>A0A1F8FWP8_9BACT</name>
<proteinExistence type="predicted"/>
<feature type="region of interest" description="Disordered" evidence="1">
    <location>
        <begin position="54"/>
        <end position="73"/>
    </location>
</feature>
<accession>A0A1F8FWP8</accession>
<reference evidence="2 3" key="1">
    <citation type="journal article" date="2016" name="Nat. Commun.">
        <title>Thousands of microbial genomes shed light on interconnected biogeochemical processes in an aquifer system.</title>
        <authorList>
            <person name="Anantharaman K."/>
            <person name="Brown C.T."/>
            <person name="Hug L.A."/>
            <person name="Sharon I."/>
            <person name="Castelle C.J."/>
            <person name="Probst A.J."/>
            <person name="Thomas B.C."/>
            <person name="Singh A."/>
            <person name="Wilkins M.J."/>
            <person name="Karaoz U."/>
            <person name="Brodie E.L."/>
            <person name="Williams K.H."/>
            <person name="Hubbard S.S."/>
            <person name="Banfield J.F."/>
        </authorList>
    </citation>
    <scope>NUCLEOTIDE SEQUENCE [LARGE SCALE GENOMIC DNA]</scope>
</reference>
<evidence type="ECO:0008006" key="4">
    <source>
        <dbReference type="Google" id="ProtNLM"/>
    </source>
</evidence>
<evidence type="ECO:0000256" key="1">
    <source>
        <dbReference type="SAM" id="MobiDB-lite"/>
    </source>
</evidence>
<dbReference type="AlphaFoldDB" id="A0A1F8FWP8"/>
<evidence type="ECO:0000313" key="3">
    <source>
        <dbReference type="Proteomes" id="UP000178117"/>
    </source>
</evidence>
<organism evidence="2 3">
    <name type="scientific">Candidatus Yanofskybacteria bacterium RIFCSPHIGHO2_02_FULL_50_12</name>
    <dbReference type="NCBI Taxonomy" id="1802685"/>
    <lineage>
        <taxon>Bacteria</taxon>
        <taxon>Candidatus Yanofskyibacteriota</taxon>
    </lineage>
</organism>
<dbReference type="Proteomes" id="UP000178117">
    <property type="component" value="Unassembled WGS sequence"/>
</dbReference>